<keyword evidence="2" id="KW-1185">Reference proteome</keyword>
<dbReference type="AlphaFoldDB" id="A0A8H2ZQZ3"/>
<gene>
    <name evidence="1" type="ORF">SCLTRI_LOCUS5691</name>
</gene>
<sequence>MAALGFYRIDFETTFQTILEGVLGPWIASQLRGNDDLFLERLIAERRRLVGQRPMLGQYPPNEETTPQEITRRTHRILHMEQEMLMAHRLAEYRGWLRQMENPVGWNYEDYESESESDEAN</sequence>
<accession>A0A8H2ZQZ3</accession>
<organism evidence="1 2">
    <name type="scientific">Sclerotinia trifoliorum</name>
    <dbReference type="NCBI Taxonomy" id="28548"/>
    <lineage>
        <taxon>Eukaryota</taxon>
        <taxon>Fungi</taxon>
        <taxon>Dikarya</taxon>
        <taxon>Ascomycota</taxon>
        <taxon>Pezizomycotina</taxon>
        <taxon>Leotiomycetes</taxon>
        <taxon>Helotiales</taxon>
        <taxon>Sclerotiniaceae</taxon>
        <taxon>Sclerotinia</taxon>
    </lineage>
</organism>
<dbReference type="OrthoDB" id="3563552at2759"/>
<name>A0A8H2ZQZ3_9HELO</name>
<comment type="caution">
    <text evidence="1">The sequence shown here is derived from an EMBL/GenBank/DDBJ whole genome shotgun (WGS) entry which is preliminary data.</text>
</comment>
<proteinExistence type="predicted"/>
<dbReference type="Proteomes" id="UP000624404">
    <property type="component" value="Unassembled WGS sequence"/>
</dbReference>
<dbReference type="EMBL" id="CAJHIA010000017">
    <property type="protein sequence ID" value="CAD6445975.1"/>
    <property type="molecule type" value="Genomic_DNA"/>
</dbReference>
<protein>
    <submittedName>
        <fullName evidence="1">19a333ac-d1b4-4b6f-9ba5-874f69303b97-CDS</fullName>
    </submittedName>
</protein>
<evidence type="ECO:0000313" key="1">
    <source>
        <dbReference type="EMBL" id="CAD6445975.1"/>
    </source>
</evidence>
<evidence type="ECO:0000313" key="2">
    <source>
        <dbReference type="Proteomes" id="UP000624404"/>
    </source>
</evidence>
<reference evidence="1" key="1">
    <citation type="submission" date="2020-10" db="EMBL/GenBank/DDBJ databases">
        <authorList>
            <person name="Kusch S."/>
        </authorList>
    </citation>
    <scope>NUCLEOTIDE SEQUENCE</scope>
    <source>
        <strain evidence="1">SwB9</strain>
    </source>
</reference>